<dbReference type="Proteomes" id="UP001240150">
    <property type="component" value="Chromosome"/>
</dbReference>
<reference evidence="2 3" key="1">
    <citation type="submission" date="2023-06" db="EMBL/GenBank/DDBJ databases">
        <authorList>
            <person name="Yushchuk O."/>
            <person name="Binda E."/>
            <person name="Ruckert-Reed C."/>
            <person name="Fedorenko V."/>
            <person name="Kalinowski J."/>
            <person name="Marinelli F."/>
        </authorList>
    </citation>
    <scope>NUCLEOTIDE SEQUENCE [LARGE SCALE GENOMIC DNA]</scope>
    <source>
        <strain evidence="2 3">NRRL 3884</strain>
    </source>
</reference>
<protein>
    <submittedName>
        <fullName evidence="2">Uncharacterized protein</fullName>
    </submittedName>
</protein>
<proteinExistence type="predicted"/>
<sequence>MDPAHLRDVLSRHDADPDAVLTQLRAKQGVRRRRQAMIAVGAAVVLVAGGVGVWSRLGQVPATPNLTAGASPAGADRSAGADAGQAASACLALPESLSRAPSEGVSVIVARGQLTGRIRLDGYRYHEMTLSHVRTLTGPAVGEGATVWTQAASGSEGGPEGPLWGPGGALLGFYAPQKVNRGSLGAVVSHVPVVGGSAVLAADGCWNSFTAAGLNGVPYHGPLTEAPGSDTYARLQRRGLVAVPLETIEKLTAK</sequence>
<evidence type="ECO:0000313" key="2">
    <source>
        <dbReference type="EMBL" id="WIM95015.1"/>
    </source>
</evidence>
<evidence type="ECO:0000256" key="1">
    <source>
        <dbReference type="SAM" id="Phobius"/>
    </source>
</evidence>
<keyword evidence="1" id="KW-0472">Membrane</keyword>
<gene>
    <name evidence="2" type="ORF">ACTOB_007076</name>
</gene>
<feature type="transmembrane region" description="Helical" evidence="1">
    <location>
        <begin position="36"/>
        <end position="57"/>
    </location>
</feature>
<keyword evidence="1" id="KW-0812">Transmembrane</keyword>
<keyword evidence="3" id="KW-1185">Reference proteome</keyword>
<organism evidence="2 3">
    <name type="scientific">Actinoplanes oblitus</name>
    <dbReference type="NCBI Taxonomy" id="3040509"/>
    <lineage>
        <taxon>Bacteria</taxon>
        <taxon>Bacillati</taxon>
        <taxon>Actinomycetota</taxon>
        <taxon>Actinomycetes</taxon>
        <taxon>Micromonosporales</taxon>
        <taxon>Micromonosporaceae</taxon>
        <taxon>Actinoplanes</taxon>
    </lineage>
</organism>
<dbReference type="EMBL" id="CP126980">
    <property type="protein sequence ID" value="WIM95015.1"/>
    <property type="molecule type" value="Genomic_DNA"/>
</dbReference>
<dbReference type="RefSeq" id="WP_284916282.1">
    <property type="nucleotide sequence ID" value="NZ_CP126980.1"/>
</dbReference>
<name>A0ABY8WDM4_9ACTN</name>
<keyword evidence="1" id="KW-1133">Transmembrane helix</keyword>
<accession>A0ABY8WDM4</accession>
<evidence type="ECO:0000313" key="3">
    <source>
        <dbReference type="Proteomes" id="UP001240150"/>
    </source>
</evidence>